<keyword evidence="2" id="KW-0479">Metal-binding</keyword>
<sequence length="286" mass="31864">MPMKPQKTSYTSNDVAVPADFLSGPPPPGAAPVTLRKIDWSATPLPENGPRYAAVLDNVLTADECALLVRMAEDSSPTGGGDGDGDGEPWQPAMVNIGPGWEVLEPHYRNSDRIIWDQQEVVDRLWARCRLAPGLEDQLKEVAGAGKTRKGEETRWVFHRFNKRMRFLRYQKGQFFRPHCDGPYGEEGADGTVYRTWHTVHLYLNDSAAEVGPERSGLVGGATTFLSGDEQRRVDVDPRAGRVLIFQHAGLYHCGDDVVEGTKLTMRTDILYELVRTKIETGRESR</sequence>
<dbReference type="AlphaFoldDB" id="A0A4U6XLR1"/>
<evidence type="ECO:0000313" key="7">
    <source>
        <dbReference type="EMBL" id="TKW56587.1"/>
    </source>
</evidence>
<dbReference type="GO" id="GO:0005783">
    <property type="term" value="C:endoplasmic reticulum"/>
    <property type="evidence" value="ECO:0007669"/>
    <property type="project" value="TreeGrafter"/>
</dbReference>
<organism evidence="7 8">
    <name type="scientific">Colletotrichum tanaceti</name>
    <dbReference type="NCBI Taxonomy" id="1306861"/>
    <lineage>
        <taxon>Eukaryota</taxon>
        <taxon>Fungi</taxon>
        <taxon>Dikarya</taxon>
        <taxon>Ascomycota</taxon>
        <taxon>Pezizomycotina</taxon>
        <taxon>Sordariomycetes</taxon>
        <taxon>Hypocreomycetidae</taxon>
        <taxon>Glomerellales</taxon>
        <taxon>Glomerellaceae</taxon>
        <taxon>Colletotrichum</taxon>
        <taxon>Colletotrichum destructivum species complex</taxon>
    </lineage>
</organism>
<dbReference type="PANTHER" id="PTHR10869">
    <property type="entry name" value="PROLYL 4-HYDROXYLASE ALPHA SUBUNIT"/>
    <property type="match status" value="1"/>
</dbReference>
<keyword evidence="4" id="KW-0560">Oxidoreductase</keyword>
<dbReference type="InterPro" id="IPR006620">
    <property type="entry name" value="Pro_4_hyd_alph"/>
</dbReference>
<dbReference type="GO" id="GO:0005506">
    <property type="term" value="F:iron ion binding"/>
    <property type="evidence" value="ECO:0007669"/>
    <property type="project" value="InterPro"/>
</dbReference>
<dbReference type="InterPro" id="IPR045054">
    <property type="entry name" value="P4HA-like"/>
</dbReference>
<dbReference type="GO" id="GO:0031418">
    <property type="term" value="F:L-ascorbic acid binding"/>
    <property type="evidence" value="ECO:0007669"/>
    <property type="project" value="InterPro"/>
</dbReference>
<dbReference type="Proteomes" id="UP000310108">
    <property type="component" value="Unassembled WGS sequence"/>
</dbReference>
<evidence type="ECO:0000313" key="8">
    <source>
        <dbReference type="Proteomes" id="UP000310108"/>
    </source>
</evidence>
<comment type="caution">
    <text evidence="7">The sequence shown here is derived from an EMBL/GenBank/DDBJ whole genome shotgun (WGS) entry which is preliminary data.</text>
</comment>
<dbReference type="Pfam" id="PF13640">
    <property type="entry name" value="2OG-FeII_Oxy_3"/>
    <property type="match status" value="1"/>
</dbReference>
<dbReference type="STRING" id="1306861.A0A4U6XLR1"/>
<dbReference type="EMBL" id="PJEX01000063">
    <property type="protein sequence ID" value="TKW56587.1"/>
    <property type="molecule type" value="Genomic_DNA"/>
</dbReference>
<dbReference type="GO" id="GO:0004656">
    <property type="term" value="F:procollagen-proline 4-dioxygenase activity"/>
    <property type="evidence" value="ECO:0007669"/>
    <property type="project" value="TreeGrafter"/>
</dbReference>
<gene>
    <name evidence="7" type="ORF">CTA1_3514</name>
</gene>
<evidence type="ECO:0000256" key="5">
    <source>
        <dbReference type="ARBA" id="ARBA00023004"/>
    </source>
</evidence>
<protein>
    <recommendedName>
        <fullName evidence="6">Prolyl 4-hydroxylase alpha subunit domain-containing protein</fullName>
    </recommendedName>
</protein>
<dbReference type="PANTHER" id="PTHR10869:SF241">
    <property type="entry name" value="FE2OG DIOXYGENASE DOMAIN-CONTAINING PROTEIN"/>
    <property type="match status" value="1"/>
</dbReference>
<evidence type="ECO:0000256" key="3">
    <source>
        <dbReference type="ARBA" id="ARBA00022964"/>
    </source>
</evidence>
<name>A0A4U6XLR1_9PEZI</name>
<evidence type="ECO:0000256" key="2">
    <source>
        <dbReference type="ARBA" id="ARBA00022723"/>
    </source>
</evidence>
<dbReference type="SMART" id="SM00702">
    <property type="entry name" value="P4Hc"/>
    <property type="match status" value="1"/>
</dbReference>
<evidence type="ECO:0000256" key="4">
    <source>
        <dbReference type="ARBA" id="ARBA00023002"/>
    </source>
</evidence>
<keyword evidence="3" id="KW-0223">Dioxygenase</keyword>
<feature type="domain" description="Prolyl 4-hydroxylase alpha subunit" evidence="6">
    <location>
        <begin position="51"/>
        <end position="271"/>
    </location>
</feature>
<comment type="cofactor">
    <cofactor evidence="1">
        <name>L-ascorbate</name>
        <dbReference type="ChEBI" id="CHEBI:38290"/>
    </cofactor>
</comment>
<dbReference type="Gene3D" id="2.60.120.620">
    <property type="entry name" value="q2cbj1_9rhob like domain"/>
    <property type="match status" value="1"/>
</dbReference>
<dbReference type="OrthoDB" id="69177at2759"/>
<keyword evidence="5" id="KW-0408">Iron</keyword>
<proteinExistence type="predicted"/>
<dbReference type="InterPro" id="IPR044862">
    <property type="entry name" value="Pro_4_hyd_alph_FE2OG_OXY"/>
</dbReference>
<keyword evidence="8" id="KW-1185">Reference proteome</keyword>
<evidence type="ECO:0000256" key="1">
    <source>
        <dbReference type="ARBA" id="ARBA00001961"/>
    </source>
</evidence>
<reference evidence="7 8" key="1">
    <citation type="journal article" date="2019" name="PLoS ONE">
        <title>Comparative genome analysis indicates high evolutionary potential of pathogenicity genes in Colletotrichum tanaceti.</title>
        <authorList>
            <person name="Lelwala R.V."/>
            <person name="Korhonen P.K."/>
            <person name="Young N.D."/>
            <person name="Scott J.B."/>
            <person name="Ades P.A."/>
            <person name="Gasser R.B."/>
            <person name="Taylor P.W.J."/>
        </authorList>
    </citation>
    <scope>NUCLEOTIDE SEQUENCE [LARGE SCALE GENOMIC DNA]</scope>
    <source>
        <strain evidence="7">BRIP57314</strain>
    </source>
</reference>
<accession>A0A4U6XLR1</accession>
<evidence type="ECO:0000259" key="6">
    <source>
        <dbReference type="SMART" id="SM00702"/>
    </source>
</evidence>